<accession>A0A9D3RK58</accession>
<name>A0A9D3RK58_ANGAN</name>
<dbReference type="EMBL" id="JAFIRN010000019">
    <property type="protein sequence ID" value="KAG5830817.1"/>
    <property type="molecule type" value="Genomic_DNA"/>
</dbReference>
<proteinExistence type="predicted"/>
<protein>
    <submittedName>
        <fullName evidence="2">Uncharacterized protein</fullName>
    </submittedName>
</protein>
<evidence type="ECO:0000256" key="1">
    <source>
        <dbReference type="SAM" id="MobiDB-lite"/>
    </source>
</evidence>
<evidence type="ECO:0000313" key="3">
    <source>
        <dbReference type="Proteomes" id="UP001044222"/>
    </source>
</evidence>
<keyword evidence="3" id="KW-1185">Reference proteome</keyword>
<reference evidence="2" key="1">
    <citation type="submission" date="2021-01" db="EMBL/GenBank/DDBJ databases">
        <title>A chromosome-scale assembly of European eel, Anguilla anguilla.</title>
        <authorList>
            <person name="Henkel C."/>
            <person name="Jong-Raadsen S.A."/>
            <person name="Dufour S."/>
            <person name="Weltzien F.-A."/>
            <person name="Palstra A.P."/>
            <person name="Pelster B."/>
            <person name="Spaink H.P."/>
            <person name="Van Den Thillart G.E."/>
            <person name="Jansen H."/>
            <person name="Zahm M."/>
            <person name="Klopp C."/>
            <person name="Cedric C."/>
            <person name="Louis A."/>
            <person name="Berthelot C."/>
            <person name="Parey E."/>
            <person name="Roest Crollius H."/>
            <person name="Montfort J."/>
            <person name="Robinson-Rechavi M."/>
            <person name="Bucao C."/>
            <person name="Bouchez O."/>
            <person name="Gislard M."/>
            <person name="Lluch J."/>
            <person name="Milhes M."/>
            <person name="Lampietro C."/>
            <person name="Lopez Roques C."/>
            <person name="Donnadieu C."/>
            <person name="Braasch I."/>
            <person name="Desvignes T."/>
            <person name="Postlethwait J."/>
            <person name="Bobe J."/>
            <person name="Guiguen Y."/>
            <person name="Dirks R."/>
        </authorList>
    </citation>
    <scope>NUCLEOTIDE SEQUENCE</scope>
    <source>
        <strain evidence="2">Tag_6206</strain>
        <tissue evidence="2">Liver</tissue>
    </source>
</reference>
<gene>
    <name evidence="2" type="ORF">ANANG_G00314600</name>
</gene>
<organism evidence="2 3">
    <name type="scientific">Anguilla anguilla</name>
    <name type="common">European freshwater eel</name>
    <name type="synonym">Muraena anguilla</name>
    <dbReference type="NCBI Taxonomy" id="7936"/>
    <lineage>
        <taxon>Eukaryota</taxon>
        <taxon>Metazoa</taxon>
        <taxon>Chordata</taxon>
        <taxon>Craniata</taxon>
        <taxon>Vertebrata</taxon>
        <taxon>Euteleostomi</taxon>
        <taxon>Actinopterygii</taxon>
        <taxon>Neopterygii</taxon>
        <taxon>Teleostei</taxon>
        <taxon>Anguilliformes</taxon>
        <taxon>Anguillidae</taxon>
        <taxon>Anguilla</taxon>
    </lineage>
</organism>
<dbReference type="AlphaFoldDB" id="A0A9D3RK58"/>
<feature type="compositionally biased region" description="Basic and acidic residues" evidence="1">
    <location>
        <begin position="89"/>
        <end position="101"/>
    </location>
</feature>
<evidence type="ECO:0000313" key="2">
    <source>
        <dbReference type="EMBL" id="KAG5830817.1"/>
    </source>
</evidence>
<feature type="region of interest" description="Disordered" evidence="1">
    <location>
        <begin position="1"/>
        <end position="23"/>
    </location>
</feature>
<comment type="caution">
    <text evidence="2">The sequence shown here is derived from an EMBL/GenBank/DDBJ whole genome shotgun (WGS) entry which is preliminary data.</text>
</comment>
<dbReference type="Proteomes" id="UP001044222">
    <property type="component" value="Chromosome 19"/>
</dbReference>
<feature type="region of interest" description="Disordered" evidence="1">
    <location>
        <begin position="68"/>
        <end position="109"/>
    </location>
</feature>
<sequence length="109" mass="11565">MQGEGPGHALPEPPVRHRALGTAAQPVFRDAGCRCRVTTATKMSPACACTHSFSADFWQLENQFCGRRPARQQPRPAGGSVTKVASGNHRTEGVGGAEKHISFTVRAPG</sequence>